<gene>
    <name evidence="5" type="primary">rplY</name>
    <name evidence="5" type="synonym">ctc</name>
    <name evidence="9" type="ORF">EDD33_0866</name>
</gene>
<dbReference type="Pfam" id="PF14693">
    <property type="entry name" value="Ribosomal_TL5_C"/>
    <property type="match status" value="1"/>
</dbReference>
<dbReference type="NCBIfam" id="NF004612">
    <property type="entry name" value="PRK05943.1"/>
    <property type="match status" value="1"/>
</dbReference>
<evidence type="ECO:0000259" key="7">
    <source>
        <dbReference type="Pfam" id="PF01386"/>
    </source>
</evidence>
<dbReference type="CDD" id="cd00495">
    <property type="entry name" value="Ribosomal_L25_TL5_CTC"/>
    <property type="match status" value="1"/>
</dbReference>
<dbReference type="Gene3D" id="2.170.120.20">
    <property type="entry name" value="Ribosomal protein L25, beta domain"/>
    <property type="match status" value="1"/>
</dbReference>
<evidence type="ECO:0000256" key="3">
    <source>
        <dbReference type="ARBA" id="ARBA00022980"/>
    </source>
</evidence>
<dbReference type="SUPFAM" id="SSF50715">
    <property type="entry name" value="Ribosomal protein L25-like"/>
    <property type="match status" value="1"/>
</dbReference>
<dbReference type="InterPro" id="IPR037121">
    <property type="entry name" value="Ribosomal_bL25_C"/>
</dbReference>
<evidence type="ECO:0000256" key="4">
    <source>
        <dbReference type="ARBA" id="ARBA00023274"/>
    </source>
</evidence>
<dbReference type="GO" id="GO:0022625">
    <property type="term" value="C:cytosolic large ribosomal subunit"/>
    <property type="evidence" value="ECO:0007669"/>
    <property type="project" value="TreeGrafter"/>
</dbReference>
<keyword evidence="2 5" id="KW-0694">RNA-binding</keyword>
<dbReference type="Proteomes" id="UP000281738">
    <property type="component" value="Unassembled WGS sequence"/>
</dbReference>
<evidence type="ECO:0000256" key="2">
    <source>
        <dbReference type="ARBA" id="ARBA00022884"/>
    </source>
</evidence>
<feature type="domain" description="Large ribosomal subunit protein bL25 L25" evidence="7">
    <location>
        <begin position="6"/>
        <end position="92"/>
    </location>
</feature>
<dbReference type="GO" id="GO:0008097">
    <property type="term" value="F:5S rRNA binding"/>
    <property type="evidence" value="ECO:0007669"/>
    <property type="project" value="InterPro"/>
</dbReference>
<evidence type="ECO:0000256" key="6">
    <source>
        <dbReference type="SAM" id="MobiDB-lite"/>
    </source>
</evidence>
<comment type="subunit">
    <text evidence="5">Part of the 50S ribosomal subunit; part of the 5S rRNA/L5/L18/L25 subcomplex. Contacts the 5S rRNA. Binds to the 5S rRNA independently of L5 and L18.</text>
</comment>
<keyword evidence="3 5" id="KW-0689">Ribosomal protein</keyword>
<dbReference type="NCBIfam" id="TIGR00731">
    <property type="entry name" value="bL25_bact_ctc"/>
    <property type="match status" value="1"/>
</dbReference>
<organism evidence="9 10">
    <name type="scientific">Nocardioides aurantiacus</name>
    <dbReference type="NCBI Taxonomy" id="86796"/>
    <lineage>
        <taxon>Bacteria</taxon>
        <taxon>Bacillati</taxon>
        <taxon>Actinomycetota</taxon>
        <taxon>Actinomycetes</taxon>
        <taxon>Propionibacteriales</taxon>
        <taxon>Nocardioidaceae</taxon>
        <taxon>Nocardioides</taxon>
    </lineage>
</organism>
<keyword evidence="1 5" id="KW-0699">rRNA-binding</keyword>
<reference evidence="9 10" key="1">
    <citation type="submission" date="2018-11" db="EMBL/GenBank/DDBJ databases">
        <title>Sequencing the genomes of 1000 actinobacteria strains.</title>
        <authorList>
            <person name="Klenk H.-P."/>
        </authorList>
    </citation>
    <scope>NUCLEOTIDE SEQUENCE [LARGE SCALE GENOMIC DNA]</scope>
    <source>
        <strain evidence="9 10">DSM 12652</strain>
    </source>
</reference>
<keyword evidence="10" id="KW-1185">Reference proteome</keyword>
<dbReference type="RefSeq" id="WP_123389253.1">
    <property type="nucleotide sequence ID" value="NZ_RKHO01000001.1"/>
</dbReference>
<accession>A0A3N2CR68</accession>
<dbReference type="Gene3D" id="2.40.240.10">
    <property type="entry name" value="Ribosomal Protein L25, Chain P"/>
    <property type="match status" value="1"/>
</dbReference>
<sequence>MSEDKIKAETRTEFGKGAARRIRRADKVPAVIYGHGNAPIHVTLPGHDTFLALKRGGANALLDIDVDGKKYLALTKQIQADPIKGFLEHVDFVEVKKGEMVTVDIPVHVTGESKSDALTVTELNTVSIEADATAIPEAFEISVEDAEIGFQVFAKDLALPNGATLLTDEDLLVVNVIHAPTAEEVEAELEEAEAEVGIERDETDEEAAEAAETEGSESEAAGEGDTVPETDANSGQR</sequence>
<dbReference type="InterPro" id="IPR001021">
    <property type="entry name" value="Ribosomal_bL25_long"/>
</dbReference>
<proteinExistence type="inferred from homology"/>
<dbReference type="PANTHER" id="PTHR33284">
    <property type="entry name" value="RIBOSOMAL PROTEIN L25/GLN-TRNA SYNTHETASE, ANTI-CODON-BINDING DOMAIN-CONTAINING PROTEIN"/>
    <property type="match status" value="1"/>
</dbReference>
<protein>
    <recommendedName>
        <fullName evidence="5">Large ribosomal subunit protein bL25</fullName>
    </recommendedName>
    <alternativeName>
        <fullName evidence="5">General stress protein CTC</fullName>
    </alternativeName>
</protein>
<dbReference type="GO" id="GO:0006412">
    <property type="term" value="P:translation"/>
    <property type="evidence" value="ECO:0007669"/>
    <property type="project" value="UniProtKB-UniRule"/>
</dbReference>
<feature type="region of interest" description="Disordered" evidence="6">
    <location>
        <begin position="185"/>
        <end position="237"/>
    </location>
</feature>
<dbReference type="HAMAP" id="MF_01334">
    <property type="entry name" value="Ribosomal_bL25_CTC"/>
    <property type="match status" value="1"/>
</dbReference>
<evidence type="ECO:0000256" key="5">
    <source>
        <dbReference type="HAMAP-Rule" id="MF_01334"/>
    </source>
</evidence>
<dbReference type="InterPro" id="IPR020057">
    <property type="entry name" value="Ribosomal_bL25_b-dom"/>
</dbReference>
<dbReference type="InterPro" id="IPR020056">
    <property type="entry name" value="Rbsml_bL25/Gln-tRNA_synth_N"/>
</dbReference>
<comment type="caution">
    <text evidence="9">The sequence shown here is derived from an EMBL/GenBank/DDBJ whole genome shotgun (WGS) entry which is preliminary data.</text>
</comment>
<dbReference type="InterPro" id="IPR020930">
    <property type="entry name" value="Ribosomal_uL5_bac-type"/>
</dbReference>
<evidence type="ECO:0000259" key="8">
    <source>
        <dbReference type="Pfam" id="PF14693"/>
    </source>
</evidence>
<dbReference type="InterPro" id="IPR011035">
    <property type="entry name" value="Ribosomal_bL25/Gln-tRNA_synth"/>
</dbReference>
<evidence type="ECO:0000313" key="9">
    <source>
        <dbReference type="EMBL" id="ROR90032.1"/>
    </source>
</evidence>
<dbReference type="OrthoDB" id="5242980at2"/>
<evidence type="ECO:0000313" key="10">
    <source>
        <dbReference type="Proteomes" id="UP000281738"/>
    </source>
</evidence>
<dbReference type="GO" id="GO:0003735">
    <property type="term" value="F:structural constituent of ribosome"/>
    <property type="evidence" value="ECO:0007669"/>
    <property type="project" value="InterPro"/>
</dbReference>
<comment type="function">
    <text evidence="5">This is one of the proteins that binds to the 5S RNA in the ribosome where it forms part of the central protuberance.</text>
</comment>
<keyword evidence="4 5" id="KW-0687">Ribonucleoprotein</keyword>
<comment type="similarity">
    <text evidence="5">Belongs to the bacterial ribosomal protein bL25 family. CTC subfamily.</text>
</comment>
<dbReference type="AlphaFoldDB" id="A0A3N2CR68"/>
<dbReference type="EMBL" id="RKHO01000001">
    <property type="protein sequence ID" value="ROR90032.1"/>
    <property type="molecule type" value="Genomic_DNA"/>
</dbReference>
<feature type="compositionally biased region" description="Acidic residues" evidence="6">
    <location>
        <begin position="185"/>
        <end position="228"/>
    </location>
</feature>
<name>A0A3N2CR68_9ACTN</name>
<dbReference type="NCBIfam" id="NF004131">
    <property type="entry name" value="PRK05618.2-1"/>
    <property type="match status" value="1"/>
</dbReference>
<dbReference type="Pfam" id="PF01386">
    <property type="entry name" value="Ribosomal_L25p"/>
    <property type="match status" value="1"/>
</dbReference>
<feature type="domain" description="Large ribosomal subunit protein bL25 beta" evidence="8">
    <location>
        <begin position="101"/>
        <end position="178"/>
    </location>
</feature>
<dbReference type="PANTHER" id="PTHR33284:SF1">
    <property type="entry name" value="RIBOSOMAL PROTEIN L25_GLN-TRNA SYNTHETASE, ANTI-CODON-BINDING DOMAIN-CONTAINING PROTEIN"/>
    <property type="match status" value="1"/>
</dbReference>
<dbReference type="InterPro" id="IPR029751">
    <property type="entry name" value="Ribosomal_L25_dom"/>
</dbReference>
<evidence type="ECO:0000256" key="1">
    <source>
        <dbReference type="ARBA" id="ARBA00022730"/>
    </source>
</evidence>